<gene>
    <name evidence="2" type="ORF">CLUMA_CG012382</name>
</gene>
<protein>
    <submittedName>
        <fullName evidence="2">CLUMA_CG012382, isoform A</fullName>
    </submittedName>
</protein>
<name>A0A1J1IEN3_9DIPT</name>
<dbReference type="OrthoDB" id="5843397at2759"/>
<evidence type="ECO:0000313" key="2">
    <source>
        <dbReference type="EMBL" id="CRK98675.1"/>
    </source>
</evidence>
<dbReference type="Proteomes" id="UP000183832">
    <property type="component" value="Unassembled WGS sequence"/>
</dbReference>
<proteinExistence type="predicted"/>
<dbReference type="AlphaFoldDB" id="A0A1J1IEN3"/>
<dbReference type="EMBL" id="CVRI01000048">
    <property type="protein sequence ID" value="CRK98675.1"/>
    <property type="molecule type" value="Genomic_DNA"/>
</dbReference>
<organism evidence="2 3">
    <name type="scientific">Clunio marinus</name>
    <dbReference type="NCBI Taxonomy" id="568069"/>
    <lineage>
        <taxon>Eukaryota</taxon>
        <taxon>Metazoa</taxon>
        <taxon>Ecdysozoa</taxon>
        <taxon>Arthropoda</taxon>
        <taxon>Hexapoda</taxon>
        <taxon>Insecta</taxon>
        <taxon>Pterygota</taxon>
        <taxon>Neoptera</taxon>
        <taxon>Endopterygota</taxon>
        <taxon>Diptera</taxon>
        <taxon>Nematocera</taxon>
        <taxon>Chironomoidea</taxon>
        <taxon>Chironomidae</taxon>
        <taxon>Clunio</taxon>
    </lineage>
</organism>
<reference evidence="2 3" key="1">
    <citation type="submission" date="2015-04" db="EMBL/GenBank/DDBJ databases">
        <authorList>
            <person name="Syromyatnikov M.Y."/>
            <person name="Popov V.N."/>
        </authorList>
    </citation>
    <scope>NUCLEOTIDE SEQUENCE [LARGE SCALE GENOMIC DNA]</scope>
</reference>
<evidence type="ECO:0000313" key="3">
    <source>
        <dbReference type="Proteomes" id="UP000183832"/>
    </source>
</evidence>
<feature type="region of interest" description="Disordered" evidence="1">
    <location>
        <begin position="26"/>
        <end position="51"/>
    </location>
</feature>
<accession>A0A1J1IEN3</accession>
<keyword evidence="3" id="KW-1185">Reference proteome</keyword>
<evidence type="ECO:0000256" key="1">
    <source>
        <dbReference type="SAM" id="MobiDB-lite"/>
    </source>
</evidence>
<sequence length="124" mass="14255">MKTKRRKHGKLTDCVFRVSRKGNNIEKFVPKNERDRNKAKKRRVEVDEGSSDVTSLQSILHSKIIFKALGIISYLIEPSFVMSNMRSSGKFLQLNFNAMLFKNTSLPATRHHVQATYVLKPSCE</sequence>